<accession>A0ABV6AH03</accession>
<comment type="similarity">
    <text evidence="1">Belongs to the four-carbon acid sugar kinase family.</text>
</comment>
<evidence type="ECO:0000259" key="13">
    <source>
        <dbReference type="Pfam" id="PF07005"/>
    </source>
</evidence>
<keyword evidence="5" id="KW-0067">ATP-binding</keyword>
<evidence type="ECO:0000256" key="5">
    <source>
        <dbReference type="ARBA" id="ARBA00022840"/>
    </source>
</evidence>
<organism evidence="15 16">
    <name type="scientific">Rhizobium puerariae</name>
    <dbReference type="NCBI Taxonomy" id="1585791"/>
    <lineage>
        <taxon>Bacteria</taxon>
        <taxon>Pseudomonadati</taxon>
        <taxon>Pseudomonadota</taxon>
        <taxon>Alphaproteobacteria</taxon>
        <taxon>Hyphomicrobiales</taxon>
        <taxon>Rhizobiaceae</taxon>
        <taxon>Rhizobium/Agrobacterium group</taxon>
        <taxon>Rhizobium</taxon>
    </lineage>
</organism>
<comment type="caution">
    <text evidence="15">The sequence shown here is derived from an EMBL/GenBank/DDBJ whole genome shotgun (WGS) entry which is preliminary data.</text>
</comment>
<dbReference type="NCBIfam" id="NF043035">
    <property type="entry name" value="OxoTetrKin"/>
    <property type="match status" value="1"/>
</dbReference>
<evidence type="ECO:0000313" key="16">
    <source>
        <dbReference type="Proteomes" id="UP001589692"/>
    </source>
</evidence>
<feature type="domain" description="Four-carbon acid sugar kinase N-terminal" evidence="13">
    <location>
        <begin position="6"/>
        <end position="230"/>
    </location>
</feature>
<dbReference type="Gene3D" id="3.40.50.10840">
    <property type="entry name" value="Putative sugar-binding, N-terminal domain"/>
    <property type="match status" value="1"/>
</dbReference>
<name>A0ABV6AH03_9HYPH</name>
<feature type="domain" description="Four-carbon acid sugar kinase nucleotide binding" evidence="14">
    <location>
        <begin position="258"/>
        <end position="414"/>
    </location>
</feature>
<comment type="catalytic activity">
    <reaction evidence="8">
        <text>3-dehydro-D-erythronate + ATP = 3-dehydro-4-O-phospho-D-erythronate + ADP + H(+)</text>
        <dbReference type="Rhea" id="RHEA:52556"/>
        <dbReference type="ChEBI" id="CHEBI:15378"/>
        <dbReference type="ChEBI" id="CHEBI:30616"/>
        <dbReference type="ChEBI" id="CHEBI:57958"/>
        <dbReference type="ChEBI" id="CHEBI:136593"/>
        <dbReference type="ChEBI" id="CHEBI:456216"/>
        <dbReference type="EC" id="2.7.1.217"/>
    </reaction>
</comment>
<evidence type="ECO:0000313" key="15">
    <source>
        <dbReference type="EMBL" id="MFB9948593.1"/>
    </source>
</evidence>
<dbReference type="InterPro" id="IPR050007">
    <property type="entry name" value="OtnK"/>
</dbReference>
<evidence type="ECO:0000256" key="8">
    <source>
        <dbReference type="ARBA" id="ARBA00036346"/>
    </source>
</evidence>
<keyword evidence="3" id="KW-0547">Nucleotide-binding</keyword>
<evidence type="ECO:0000256" key="12">
    <source>
        <dbReference type="ARBA" id="ARBA00041377"/>
    </source>
</evidence>
<dbReference type="InterPro" id="IPR042213">
    <property type="entry name" value="NBD_C_sf"/>
</dbReference>
<dbReference type="GO" id="GO:0016301">
    <property type="term" value="F:kinase activity"/>
    <property type="evidence" value="ECO:0007669"/>
    <property type="project" value="UniProtKB-KW"/>
</dbReference>
<gene>
    <name evidence="15" type="primary">otnK</name>
    <name evidence="15" type="ORF">ACFFP0_07010</name>
</gene>
<dbReference type="Gene3D" id="3.40.980.20">
    <property type="entry name" value="Four-carbon acid sugar kinase, nucleotide binding domain"/>
    <property type="match status" value="1"/>
</dbReference>
<reference evidence="15 16" key="1">
    <citation type="submission" date="2024-09" db="EMBL/GenBank/DDBJ databases">
        <authorList>
            <person name="Sun Q."/>
            <person name="Mori K."/>
        </authorList>
    </citation>
    <scope>NUCLEOTIDE SEQUENCE [LARGE SCALE GENOMIC DNA]</scope>
    <source>
        <strain evidence="15 16">TBRC 4938</strain>
    </source>
</reference>
<dbReference type="Proteomes" id="UP001589692">
    <property type="component" value="Unassembled WGS sequence"/>
</dbReference>
<dbReference type="InterPro" id="IPR031475">
    <property type="entry name" value="NBD_C"/>
</dbReference>
<evidence type="ECO:0000256" key="10">
    <source>
        <dbReference type="ARBA" id="ARBA00039095"/>
    </source>
</evidence>
<dbReference type="Pfam" id="PF07005">
    <property type="entry name" value="SBD_N"/>
    <property type="match status" value="1"/>
</dbReference>
<evidence type="ECO:0000259" key="14">
    <source>
        <dbReference type="Pfam" id="PF17042"/>
    </source>
</evidence>
<evidence type="ECO:0000256" key="6">
    <source>
        <dbReference type="ARBA" id="ARBA00023277"/>
    </source>
</evidence>
<evidence type="ECO:0000256" key="9">
    <source>
        <dbReference type="ARBA" id="ARBA00037335"/>
    </source>
</evidence>
<dbReference type="RefSeq" id="WP_377258081.1">
    <property type="nucleotide sequence ID" value="NZ_JBHMAA010000008.1"/>
</dbReference>
<protein>
    <recommendedName>
        <fullName evidence="11">3-oxo-tetronate kinase</fullName>
        <ecNumber evidence="10">2.7.1.217</ecNumber>
    </recommendedName>
    <alternativeName>
        <fullName evidence="12">3-dehydrotetronate 4-kinase</fullName>
    </alternativeName>
</protein>
<evidence type="ECO:0000256" key="2">
    <source>
        <dbReference type="ARBA" id="ARBA00022679"/>
    </source>
</evidence>
<keyword evidence="4 15" id="KW-0418">Kinase</keyword>
<dbReference type="EMBL" id="JBHMAA010000008">
    <property type="protein sequence ID" value="MFB9948593.1"/>
    <property type="molecule type" value="Genomic_DNA"/>
</dbReference>
<dbReference type="EC" id="2.7.1.217" evidence="10"/>
<comment type="catalytic activity">
    <reaction evidence="7">
        <text>3-dehydro-L-erythronate + ATP = 3-dehydro-4-O-phospho-L-erythronate + ADP + H(+)</text>
        <dbReference type="Rhea" id="RHEA:52552"/>
        <dbReference type="ChEBI" id="CHEBI:15378"/>
        <dbReference type="ChEBI" id="CHEBI:30616"/>
        <dbReference type="ChEBI" id="CHEBI:136592"/>
        <dbReference type="ChEBI" id="CHEBI:136670"/>
        <dbReference type="ChEBI" id="CHEBI:456216"/>
        <dbReference type="EC" id="2.7.1.217"/>
    </reaction>
</comment>
<keyword evidence="2 15" id="KW-0808">Transferase</keyword>
<comment type="function">
    <text evidence="9">Catalyzes the ATP-dependent phosphorylation of 3-oxo-tetronate to 3-oxo-tetronate 4-phosphate.</text>
</comment>
<dbReference type="InterPro" id="IPR037051">
    <property type="entry name" value="4-carb_acid_sugar_kinase_N_sf"/>
</dbReference>
<proteinExistence type="inferred from homology"/>
<sequence length="428" mass="44557">MTGTVLGVLADDLTGGMETAAMLVAEGIDCAFVTDPDMVEASGPAEAIVVAQKTRVIAPGDAVSRTERAARALLARGARQLFFKYCATFDSTDKGNIGPVADMLMRVTGAPVTGFCPSAPGLKRTVYNGHLFLGTELVSESPKRYDPLTPMTDPDLVRVLQRQTAMKVGLLDHPVIDAGGAALEGAVAEKAGQGIRYFILDTIHDRDLDRIAALTSDWKLMTGNATIVQHYPPVWRARGLLSAPPHRRVLPAVNGKGVVLSGSCAERTLEQLADFEKAHPVLRIDLTAVESAASAVAAALAWAMPKLEDGPVGISTSAAPETVAAAQARYGRDGAAALAERIVGDLAVAFRSAGVRRFVVAGGETSGSVVERLGIRSLMVGPYGGPGIGAAVTEDADPVALCLKSGKLGPVDLFARALASMQNPENAA</sequence>
<evidence type="ECO:0000256" key="7">
    <source>
        <dbReference type="ARBA" id="ARBA00035898"/>
    </source>
</evidence>
<keyword evidence="6" id="KW-0119">Carbohydrate metabolism</keyword>
<evidence type="ECO:0000256" key="11">
    <source>
        <dbReference type="ARBA" id="ARBA00039461"/>
    </source>
</evidence>
<dbReference type="InterPro" id="IPR010737">
    <property type="entry name" value="4-carb_acid_sugar_kinase_N"/>
</dbReference>
<dbReference type="Pfam" id="PF17042">
    <property type="entry name" value="NBD_C"/>
    <property type="match status" value="1"/>
</dbReference>
<dbReference type="SUPFAM" id="SSF142764">
    <property type="entry name" value="YgbK-like"/>
    <property type="match status" value="1"/>
</dbReference>
<evidence type="ECO:0000256" key="4">
    <source>
        <dbReference type="ARBA" id="ARBA00022777"/>
    </source>
</evidence>
<keyword evidence="16" id="KW-1185">Reference proteome</keyword>
<evidence type="ECO:0000256" key="3">
    <source>
        <dbReference type="ARBA" id="ARBA00022741"/>
    </source>
</evidence>
<evidence type="ECO:0000256" key="1">
    <source>
        <dbReference type="ARBA" id="ARBA00005715"/>
    </source>
</evidence>